<feature type="transmembrane region" description="Helical" evidence="8">
    <location>
        <begin position="92"/>
        <end position="111"/>
    </location>
</feature>
<protein>
    <submittedName>
        <fullName evidence="10">Fused putative transporter subunits of ABC superfamily: membrane components</fullName>
    </submittedName>
</protein>
<evidence type="ECO:0000313" key="11">
    <source>
        <dbReference type="Proteomes" id="UP000220639"/>
    </source>
</evidence>
<keyword evidence="2 8" id="KW-0813">Transport</keyword>
<feature type="transmembrane region" description="Helical" evidence="8">
    <location>
        <begin position="420"/>
        <end position="449"/>
    </location>
</feature>
<feature type="transmembrane region" description="Helical" evidence="8">
    <location>
        <begin position="239"/>
        <end position="260"/>
    </location>
</feature>
<dbReference type="AlphaFoldDB" id="A0A285B2L1"/>
<evidence type="ECO:0000256" key="1">
    <source>
        <dbReference type="ARBA" id="ARBA00004429"/>
    </source>
</evidence>
<dbReference type="GO" id="GO:0055085">
    <property type="term" value="P:transmembrane transport"/>
    <property type="evidence" value="ECO:0007669"/>
    <property type="project" value="InterPro"/>
</dbReference>
<gene>
    <name evidence="10" type="primary">ynjC</name>
    <name evidence="10" type="ORF">KOSB73_240305</name>
</gene>
<dbReference type="CDD" id="cd06261">
    <property type="entry name" value="TM_PBP2"/>
    <property type="match status" value="2"/>
</dbReference>
<keyword evidence="4" id="KW-0997">Cell inner membrane</keyword>
<feature type="transmembrane region" description="Helical" evidence="8">
    <location>
        <begin position="12"/>
        <end position="33"/>
    </location>
</feature>
<feature type="transmembrane region" description="Helical" evidence="8">
    <location>
        <begin position="482"/>
        <end position="503"/>
    </location>
</feature>
<dbReference type="PANTHER" id="PTHR30183">
    <property type="entry name" value="MOLYBDENUM TRANSPORT SYSTEM PERMEASE PROTEIN MODB"/>
    <property type="match status" value="1"/>
</dbReference>
<keyword evidence="6 8" id="KW-1133">Transmembrane helix</keyword>
<feature type="domain" description="ABC transmembrane type-1" evidence="9">
    <location>
        <begin position="54"/>
        <end position="255"/>
    </location>
</feature>
<accession>A0A285B2L1</accession>
<comment type="similarity">
    <text evidence="8">Belongs to the binding-protein-dependent transport system permease family.</text>
</comment>
<keyword evidence="5 8" id="KW-0812">Transmembrane</keyword>
<dbReference type="Gene3D" id="1.10.3720.10">
    <property type="entry name" value="MetI-like"/>
    <property type="match status" value="2"/>
</dbReference>
<name>A0A285B2L1_9ENTR</name>
<dbReference type="Proteomes" id="UP000220639">
    <property type="component" value="Unassembled WGS sequence"/>
</dbReference>
<dbReference type="SUPFAM" id="SSF161098">
    <property type="entry name" value="MetI-like"/>
    <property type="match status" value="2"/>
</dbReference>
<keyword evidence="3" id="KW-1003">Cell membrane</keyword>
<feature type="transmembrane region" description="Helical" evidence="8">
    <location>
        <begin position="380"/>
        <end position="399"/>
    </location>
</feature>
<reference evidence="11" key="1">
    <citation type="submission" date="2017-08" db="EMBL/GenBank/DDBJ databases">
        <authorList>
            <person name="Brisse S."/>
        </authorList>
    </citation>
    <scope>NUCLEOTIDE SEQUENCE [LARGE SCALE GENOMIC DNA]</scope>
    <source>
        <strain evidence="11">06D021</strain>
    </source>
</reference>
<evidence type="ECO:0000259" key="9">
    <source>
        <dbReference type="PROSITE" id="PS50928"/>
    </source>
</evidence>
<evidence type="ECO:0000256" key="4">
    <source>
        <dbReference type="ARBA" id="ARBA00022519"/>
    </source>
</evidence>
<evidence type="ECO:0000313" key="10">
    <source>
        <dbReference type="EMBL" id="SNU35138.1"/>
    </source>
</evidence>
<dbReference type="PANTHER" id="PTHR30183:SF6">
    <property type="entry name" value="INNER MEMBRANE ABC TRANSPORTER PERMEASE PROTEIN YNJC"/>
    <property type="match status" value="1"/>
</dbReference>
<dbReference type="RefSeq" id="WP_049089997.1">
    <property type="nucleotide sequence ID" value="NZ_CABGNY010000016.1"/>
</dbReference>
<evidence type="ECO:0000256" key="2">
    <source>
        <dbReference type="ARBA" id="ARBA00022448"/>
    </source>
</evidence>
<dbReference type="GO" id="GO:0005886">
    <property type="term" value="C:plasma membrane"/>
    <property type="evidence" value="ECO:0007669"/>
    <property type="project" value="UniProtKB-SubCell"/>
</dbReference>
<organism evidence="10 11">
    <name type="scientific">Klebsiella grimontii</name>
    <dbReference type="NCBI Taxonomy" id="2058152"/>
    <lineage>
        <taxon>Bacteria</taxon>
        <taxon>Pseudomonadati</taxon>
        <taxon>Pseudomonadota</taxon>
        <taxon>Gammaproteobacteria</taxon>
        <taxon>Enterobacterales</taxon>
        <taxon>Enterobacteriaceae</taxon>
        <taxon>Klebsiella/Raoultella group</taxon>
        <taxon>Klebsiella</taxon>
    </lineage>
</organism>
<dbReference type="Pfam" id="PF00528">
    <property type="entry name" value="BPD_transp_1"/>
    <property type="match status" value="1"/>
</dbReference>
<proteinExistence type="inferred from homology"/>
<feature type="transmembrane region" description="Helical" evidence="8">
    <location>
        <begin position="53"/>
        <end position="80"/>
    </location>
</feature>
<feature type="transmembrane region" description="Helical" evidence="8">
    <location>
        <begin position="317"/>
        <end position="337"/>
    </location>
</feature>
<evidence type="ECO:0000256" key="5">
    <source>
        <dbReference type="ARBA" id="ARBA00022692"/>
    </source>
</evidence>
<evidence type="ECO:0000256" key="7">
    <source>
        <dbReference type="ARBA" id="ARBA00023136"/>
    </source>
</evidence>
<comment type="subcellular location">
    <subcellularLocation>
        <location evidence="1">Cell inner membrane</location>
        <topology evidence="1">Multi-pass membrane protein</topology>
    </subcellularLocation>
    <subcellularLocation>
        <location evidence="8">Cell membrane</location>
        <topology evidence="8">Multi-pass membrane protein</topology>
    </subcellularLocation>
</comment>
<feature type="transmembrane region" description="Helical" evidence="8">
    <location>
        <begin position="131"/>
        <end position="156"/>
    </location>
</feature>
<dbReference type="EMBL" id="FZTC01000017">
    <property type="protein sequence ID" value="SNU35138.1"/>
    <property type="molecule type" value="Genomic_DNA"/>
</dbReference>
<evidence type="ECO:0000256" key="6">
    <source>
        <dbReference type="ARBA" id="ARBA00022989"/>
    </source>
</evidence>
<evidence type="ECO:0000256" key="8">
    <source>
        <dbReference type="RuleBase" id="RU363032"/>
    </source>
</evidence>
<feature type="transmembrane region" description="Helical" evidence="8">
    <location>
        <begin position="177"/>
        <end position="200"/>
    </location>
</feature>
<evidence type="ECO:0000256" key="3">
    <source>
        <dbReference type="ARBA" id="ARBA00022475"/>
    </source>
</evidence>
<sequence length="511" mass="55290">MAAPLRHALRLLTWAAVALIYLPLLPAAALMALPALRLSLWQSLFADPQFGQALAATLVSTLLSVGGALIITLTVVAALWPSGGWRRLAARLPLLLAVPHVAFATAALLLFAESGWLSRLFPLFSPPIDRYGIGLGLTMAMKESAFLLWVVYGLLGEKRLAEQATVLKSLGYGRWQCLTWLVLPTLFPALSVVLLATAAWSLSAVDVALVIGPGNPPTLAVLAWQWLSQGDERQQAKGALASLILLLALAMMALAAWGVWRLWQRRIPPVEGIRRPQPRALAGKSFALLLPLCGVACALLLAAAAQNSQPVQDSVGNSLWLGLCSAAIGAVICLLWLALGPSRFGEWIWLPLILPALPLVDGQYQLALYTWLDGERLTVLWGHLLWVVPWMLFILRPAWRARDPRAELVARTLGWQRGRIFWLVTLPALTRPLLTALAVGFSVSIAQYLPTLWLGGGRVATLTSEAVALSSGGDTSTLAAQALWQLLLPALFFAATALLAWLIGHYRQGLR</sequence>
<feature type="transmembrane region" description="Helical" evidence="8">
    <location>
        <begin position="281"/>
        <end position="305"/>
    </location>
</feature>
<dbReference type="InterPro" id="IPR035906">
    <property type="entry name" value="MetI-like_sf"/>
</dbReference>
<keyword evidence="7 8" id="KW-0472">Membrane</keyword>
<feature type="transmembrane region" description="Helical" evidence="8">
    <location>
        <begin position="344"/>
        <end position="360"/>
    </location>
</feature>
<dbReference type="PROSITE" id="PS50928">
    <property type="entry name" value="ABC_TM1"/>
    <property type="match status" value="1"/>
</dbReference>
<dbReference type="InterPro" id="IPR000515">
    <property type="entry name" value="MetI-like"/>
</dbReference>